<feature type="compositionally biased region" description="Low complexity" evidence="1">
    <location>
        <begin position="56"/>
        <end position="66"/>
    </location>
</feature>
<dbReference type="GO" id="GO:0003677">
    <property type="term" value="F:DNA binding"/>
    <property type="evidence" value="ECO:0007669"/>
    <property type="project" value="UniProtKB-KW"/>
</dbReference>
<dbReference type="Pfam" id="PF12836">
    <property type="entry name" value="HHH_3"/>
    <property type="match status" value="1"/>
</dbReference>
<dbReference type="Pfam" id="PF10531">
    <property type="entry name" value="SLBB"/>
    <property type="match status" value="1"/>
</dbReference>
<feature type="compositionally biased region" description="Low complexity" evidence="1">
    <location>
        <begin position="154"/>
        <end position="164"/>
    </location>
</feature>
<dbReference type="Proteomes" id="UP001164706">
    <property type="component" value="Chromosome"/>
</dbReference>
<dbReference type="GO" id="GO:0015628">
    <property type="term" value="P:protein secretion by the type II secretion system"/>
    <property type="evidence" value="ECO:0007669"/>
    <property type="project" value="TreeGrafter"/>
</dbReference>
<dbReference type="AlphaFoldDB" id="A0A9E8MLP9"/>
<keyword evidence="4" id="KW-1185">Reference proteome</keyword>
<dbReference type="RefSeq" id="WP_267780797.1">
    <property type="nucleotide sequence ID" value="NZ_CP113089.1"/>
</dbReference>
<dbReference type="Gene3D" id="1.10.150.320">
    <property type="entry name" value="Photosystem II 12 kDa extrinsic protein"/>
    <property type="match status" value="1"/>
</dbReference>
<dbReference type="PANTHER" id="PTHR21180">
    <property type="entry name" value="ENDONUCLEASE/EXONUCLEASE/PHOSPHATASE FAMILY DOMAIN-CONTAINING PROTEIN 1"/>
    <property type="match status" value="1"/>
</dbReference>
<dbReference type="InterPro" id="IPR019554">
    <property type="entry name" value="Soluble_ligand-bd"/>
</dbReference>
<name>A0A9E8MLP9_9MICO</name>
<evidence type="ECO:0000259" key="2">
    <source>
        <dbReference type="Pfam" id="PF10531"/>
    </source>
</evidence>
<dbReference type="NCBIfam" id="TIGR00426">
    <property type="entry name" value="competence protein ComEA helix-hairpin-helix repeat region"/>
    <property type="match status" value="1"/>
</dbReference>
<dbReference type="PANTHER" id="PTHR21180:SF32">
    <property type="entry name" value="ENDONUCLEASE_EXONUCLEASE_PHOSPHATASE FAMILY DOMAIN-CONTAINING PROTEIN 1"/>
    <property type="match status" value="1"/>
</dbReference>
<evidence type="ECO:0000313" key="4">
    <source>
        <dbReference type="Proteomes" id="UP001164706"/>
    </source>
</evidence>
<sequence length="229" mass="21997">MAMSDGAPRTPRRSARVRAAIGGVLLLGLLGLATAVVGAIVTPGGTTTAVDAGGAAAEGGASPSGPAGAGDDGAGTGGGAAATAVIVHVLGAVRTPGIVEVRPGDRVVDAIAAAGGTTEDADLGGVNLARVLADGEQLRVPRAGEVVTPPPPAEGTATAGGAPADSSVVNLNTADAAALETLPGVGPALAARIIAWRDENGPFRAVDELLAVSGIGDRTLEGFRDQVTV</sequence>
<protein>
    <submittedName>
        <fullName evidence="3">ComEA family DNA-binding protein</fullName>
    </submittedName>
</protein>
<feature type="region of interest" description="Disordered" evidence="1">
    <location>
        <begin position="143"/>
        <end position="164"/>
    </location>
</feature>
<evidence type="ECO:0000313" key="3">
    <source>
        <dbReference type="EMBL" id="WAB81046.1"/>
    </source>
</evidence>
<dbReference type="SUPFAM" id="SSF47781">
    <property type="entry name" value="RuvA domain 2-like"/>
    <property type="match status" value="1"/>
</dbReference>
<evidence type="ECO:0000256" key="1">
    <source>
        <dbReference type="SAM" id="MobiDB-lite"/>
    </source>
</evidence>
<reference evidence="3" key="1">
    <citation type="submission" date="2022-11" db="EMBL/GenBank/DDBJ databases">
        <title>Description of Microcella daejonensis nov. sp, isolated from riverside soil.</title>
        <authorList>
            <person name="Molina K.M."/>
            <person name="Kim S.B."/>
        </authorList>
    </citation>
    <scope>NUCLEOTIDE SEQUENCE</scope>
    <source>
        <strain evidence="3">MMS21-STM12</strain>
    </source>
</reference>
<dbReference type="InterPro" id="IPR051675">
    <property type="entry name" value="Endo/Exo/Phosphatase_dom_1"/>
</dbReference>
<accession>A0A9E8MLP9</accession>
<keyword evidence="3" id="KW-0238">DNA-binding</keyword>
<dbReference type="GO" id="GO:0015627">
    <property type="term" value="C:type II protein secretion system complex"/>
    <property type="evidence" value="ECO:0007669"/>
    <property type="project" value="TreeGrafter"/>
</dbReference>
<feature type="domain" description="Soluble ligand binding" evidence="2">
    <location>
        <begin position="86"/>
        <end position="140"/>
    </location>
</feature>
<dbReference type="InterPro" id="IPR010994">
    <property type="entry name" value="RuvA_2-like"/>
</dbReference>
<dbReference type="Gene3D" id="3.10.560.10">
    <property type="entry name" value="Outer membrane lipoprotein wza domain like"/>
    <property type="match status" value="1"/>
</dbReference>
<dbReference type="InterPro" id="IPR004509">
    <property type="entry name" value="Competence_ComEA_HhH"/>
</dbReference>
<proteinExistence type="predicted"/>
<dbReference type="KEGG" id="mdb:OVN18_10850"/>
<organism evidence="3 4">
    <name type="scientific">Microcella daejeonensis</name>
    <dbReference type="NCBI Taxonomy" id="2994971"/>
    <lineage>
        <taxon>Bacteria</taxon>
        <taxon>Bacillati</taxon>
        <taxon>Actinomycetota</taxon>
        <taxon>Actinomycetes</taxon>
        <taxon>Micrococcales</taxon>
        <taxon>Microbacteriaceae</taxon>
        <taxon>Microcella</taxon>
    </lineage>
</organism>
<dbReference type="EMBL" id="CP113089">
    <property type="protein sequence ID" value="WAB81046.1"/>
    <property type="molecule type" value="Genomic_DNA"/>
</dbReference>
<gene>
    <name evidence="3" type="ORF">OVN18_10850</name>
</gene>
<feature type="region of interest" description="Disordered" evidence="1">
    <location>
        <begin position="56"/>
        <end position="75"/>
    </location>
</feature>